<reference evidence="4" key="1">
    <citation type="journal article" date="2019" name="Int. J. Syst. Evol. Microbiol.">
        <title>The Global Catalogue of Microorganisms (GCM) 10K type strain sequencing project: providing services to taxonomists for standard genome sequencing and annotation.</title>
        <authorList>
            <consortium name="The Broad Institute Genomics Platform"/>
            <consortium name="The Broad Institute Genome Sequencing Center for Infectious Disease"/>
            <person name="Wu L."/>
            <person name="Ma J."/>
        </authorList>
    </citation>
    <scope>NUCLEOTIDE SEQUENCE [LARGE SCALE GENOMIC DNA]</scope>
    <source>
        <strain evidence="4">CGMCC 1.12237</strain>
    </source>
</reference>
<keyword evidence="1" id="KW-0812">Transmembrane</keyword>
<evidence type="ECO:0000313" key="4">
    <source>
        <dbReference type="Proteomes" id="UP001596147"/>
    </source>
</evidence>
<accession>A0ABW0LGG7</accession>
<keyword evidence="1" id="KW-0472">Membrane</keyword>
<organism evidence="3 4">
    <name type="scientific">Lederbergia graminis</name>
    <dbReference type="NCBI Taxonomy" id="735518"/>
    <lineage>
        <taxon>Bacteria</taxon>
        <taxon>Bacillati</taxon>
        <taxon>Bacillota</taxon>
        <taxon>Bacilli</taxon>
        <taxon>Bacillales</taxon>
        <taxon>Bacillaceae</taxon>
        <taxon>Lederbergia</taxon>
    </lineage>
</organism>
<dbReference type="SUPFAM" id="SSF48317">
    <property type="entry name" value="Acid phosphatase/Vanadium-dependent haloperoxidase"/>
    <property type="match status" value="1"/>
</dbReference>
<keyword evidence="1" id="KW-1133">Transmembrane helix</keyword>
<dbReference type="RefSeq" id="WP_382350638.1">
    <property type="nucleotide sequence ID" value="NZ_JBHSMC010000013.1"/>
</dbReference>
<name>A0ABW0LGG7_9BACI</name>
<feature type="domain" description="Phosphatidic acid phosphatase type 2/haloperoxidase" evidence="2">
    <location>
        <begin position="50"/>
        <end position="158"/>
    </location>
</feature>
<dbReference type="Gene3D" id="1.20.144.10">
    <property type="entry name" value="Phosphatidic acid phosphatase type 2/haloperoxidase"/>
    <property type="match status" value="1"/>
</dbReference>
<proteinExistence type="predicted"/>
<comment type="caution">
    <text evidence="3">The sequence shown here is derived from an EMBL/GenBank/DDBJ whole genome shotgun (WGS) entry which is preliminary data.</text>
</comment>
<dbReference type="InterPro" id="IPR036938">
    <property type="entry name" value="PAP2/HPO_sf"/>
</dbReference>
<feature type="transmembrane region" description="Helical" evidence="1">
    <location>
        <begin position="25"/>
        <end position="44"/>
    </location>
</feature>
<evidence type="ECO:0000313" key="3">
    <source>
        <dbReference type="EMBL" id="MFC5464975.1"/>
    </source>
</evidence>
<dbReference type="PANTHER" id="PTHR14969:SF13">
    <property type="entry name" value="AT30094P"/>
    <property type="match status" value="1"/>
</dbReference>
<keyword evidence="4" id="KW-1185">Reference proteome</keyword>
<evidence type="ECO:0000256" key="1">
    <source>
        <dbReference type="SAM" id="Phobius"/>
    </source>
</evidence>
<dbReference type="PANTHER" id="PTHR14969">
    <property type="entry name" value="SPHINGOSINE-1-PHOSPHATE PHOSPHOHYDROLASE"/>
    <property type="match status" value="1"/>
</dbReference>
<dbReference type="Proteomes" id="UP001596147">
    <property type="component" value="Unassembled WGS sequence"/>
</dbReference>
<gene>
    <name evidence="3" type="ORF">ACFPM4_09440</name>
</gene>
<dbReference type="InterPro" id="IPR000326">
    <property type="entry name" value="PAP2/HPO"/>
</dbReference>
<feature type="transmembrane region" description="Helical" evidence="1">
    <location>
        <begin position="119"/>
        <end position="137"/>
    </location>
</feature>
<dbReference type="Pfam" id="PF01569">
    <property type="entry name" value="PAP2"/>
    <property type="match status" value="1"/>
</dbReference>
<protein>
    <submittedName>
        <fullName evidence="3">Phosphatase PAP2 family protein</fullName>
    </submittedName>
</protein>
<sequence length="169" mass="19147">MDSTLFHFVNDIAGKSTILDNIMILFSRFGIFAFILSIIIFLFIKNKRSIASYGIFSIVFALLTSRALKYLIDRDRPFVVEDVNLLFEKSASPSFPSDQATICGVFIACFWMLSPKWRWLTLILGLLVAISRIFVGHHYPSDVLSGLIIGIVFSTIIYKINPLKKSTIE</sequence>
<dbReference type="EMBL" id="JBHSMC010000013">
    <property type="protein sequence ID" value="MFC5464975.1"/>
    <property type="molecule type" value="Genomic_DNA"/>
</dbReference>
<feature type="transmembrane region" description="Helical" evidence="1">
    <location>
        <begin position="50"/>
        <end position="68"/>
    </location>
</feature>
<feature type="transmembrane region" description="Helical" evidence="1">
    <location>
        <begin position="143"/>
        <end position="160"/>
    </location>
</feature>
<dbReference type="SMART" id="SM00014">
    <property type="entry name" value="acidPPc"/>
    <property type="match status" value="1"/>
</dbReference>
<evidence type="ECO:0000259" key="2">
    <source>
        <dbReference type="SMART" id="SM00014"/>
    </source>
</evidence>